<keyword evidence="1" id="KW-1133">Transmembrane helix</keyword>
<dbReference type="OrthoDB" id="3821113at2759"/>
<keyword evidence="1" id="KW-0812">Transmembrane</keyword>
<keyword evidence="1" id="KW-0472">Membrane</keyword>
<dbReference type="Proteomes" id="UP000507470">
    <property type="component" value="Unassembled WGS sequence"/>
</dbReference>
<evidence type="ECO:0000313" key="3">
    <source>
        <dbReference type="Proteomes" id="UP000507470"/>
    </source>
</evidence>
<sequence>MSVLDLKGSTVTQRPTITQRPAVTQRQVSIEIIAIVSSGCTAVFMIIVLLIKKLLCKYQCIGRGVNTNEAILANSELNEQPASIQEQSYVFRRNPIPESHYETIDESKMIDTSNIKTREDETTIRNSHTSKSCSDSNLSVASGVASEDTEGYLHPYNTLEENWQNKEYPYNSCIIKTKKRDKLQSFVIENNAIPDFQDQTTDESNINEISSIKKQERKN</sequence>
<dbReference type="AlphaFoldDB" id="A0A6J8CD21"/>
<dbReference type="EMBL" id="CACVKT020005165">
    <property type="protein sequence ID" value="CAC5393372.1"/>
    <property type="molecule type" value="Genomic_DNA"/>
</dbReference>
<feature type="transmembrane region" description="Helical" evidence="1">
    <location>
        <begin position="32"/>
        <end position="51"/>
    </location>
</feature>
<evidence type="ECO:0000313" key="2">
    <source>
        <dbReference type="EMBL" id="CAC5393372.1"/>
    </source>
</evidence>
<reference evidence="2 3" key="1">
    <citation type="submission" date="2020-06" db="EMBL/GenBank/DDBJ databases">
        <authorList>
            <person name="Li R."/>
            <person name="Bekaert M."/>
        </authorList>
    </citation>
    <scope>NUCLEOTIDE SEQUENCE [LARGE SCALE GENOMIC DNA]</scope>
    <source>
        <strain evidence="3">wild</strain>
    </source>
</reference>
<protein>
    <submittedName>
        <fullName evidence="2">Uncharacterized protein</fullName>
    </submittedName>
</protein>
<accession>A0A6J8CD21</accession>
<organism evidence="2 3">
    <name type="scientific">Mytilus coruscus</name>
    <name type="common">Sea mussel</name>
    <dbReference type="NCBI Taxonomy" id="42192"/>
    <lineage>
        <taxon>Eukaryota</taxon>
        <taxon>Metazoa</taxon>
        <taxon>Spiralia</taxon>
        <taxon>Lophotrochozoa</taxon>
        <taxon>Mollusca</taxon>
        <taxon>Bivalvia</taxon>
        <taxon>Autobranchia</taxon>
        <taxon>Pteriomorphia</taxon>
        <taxon>Mytilida</taxon>
        <taxon>Mytiloidea</taxon>
        <taxon>Mytilidae</taxon>
        <taxon>Mytilinae</taxon>
        <taxon>Mytilus</taxon>
    </lineage>
</organism>
<name>A0A6J8CD21_MYTCO</name>
<gene>
    <name evidence="2" type="ORF">MCOR_28241</name>
</gene>
<evidence type="ECO:0000256" key="1">
    <source>
        <dbReference type="SAM" id="Phobius"/>
    </source>
</evidence>
<proteinExistence type="predicted"/>
<keyword evidence="3" id="KW-1185">Reference proteome</keyword>